<gene>
    <name evidence="2" type="ORF">H4Q32_000751</name>
</gene>
<name>A0ABQ8LJ60_LABRO</name>
<keyword evidence="3" id="KW-1185">Reference proteome</keyword>
<sequence length="187" mass="20357">MTAPATRVLSTLTRRHAVKVALAVSVEEICLAIGEVVGHECILSASRMNSATVIFLSSVEKVNEVVEKGIVIDGEFVSVLPLSMPSKRVTLFNVPPFLKKRVTEKRDDGSYPSTSKGSVDLRSAGVQDESHRDTEVVACNETLGLETVVTDVDSEKGAQKCSEIACVELDMEAETESFKMLQKRKNE</sequence>
<reference evidence="2 3" key="1">
    <citation type="submission" date="2022-01" db="EMBL/GenBank/DDBJ databases">
        <title>A high-quality chromosome-level genome assembly of rohu carp, Labeo rohita.</title>
        <authorList>
            <person name="Arick M.A. II"/>
            <person name="Hsu C.-Y."/>
            <person name="Magbanua Z."/>
            <person name="Pechanova O."/>
            <person name="Grover C."/>
            <person name="Miller E."/>
            <person name="Thrash A."/>
            <person name="Ezzel L."/>
            <person name="Alam S."/>
            <person name="Benzie J."/>
            <person name="Hamilton M."/>
            <person name="Karsi A."/>
            <person name="Lawrence M.L."/>
            <person name="Peterson D.G."/>
        </authorList>
    </citation>
    <scope>NUCLEOTIDE SEQUENCE [LARGE SCALE GENOMIC DNA]</scope>
    <source>
        <strain evidence="3">BAU-BD-2019</strain>
        <tissue evidence="2">Blood</tissue>
    </source>
</reference>
<comment type="caution">
    <text evidence="2">The sequence shown here is derived from an EMBL/GenBank/DDBJ whole genome shotgun (WGS) entry which is preliminary data.</text>
</comment>
<organism evidence="2 3">
    <name type="scientific">Labeo rohita</name>
    <name type="common">Indian major carp</name>
    <name type="synonym">Cyprinus rohita</name>
    <dbReference type="NCBI Taxonomy" id="84645"/>
    <lineage>
        <taxon>Eukaryota</taxon>
        <taxon>Metazoa</taxon>
        <taxon>Chordata</taxon>
        <taxon>Craniata</taxon>
        <taxon>Vertebrata</taxon>
        <taxon>Euteleostomi</taxon>
        <taxon>Actinopterygii</taxon>
        <taxon>Neopterygii</taxon>
        <taxon>Teleostei</taxon>
        <taxon>Ostariophysi</taxon>
        <taxon>Cypriniformes</taxon>
        <taxon>Cyprinidae</taxon>
        <taxon>Labeoninae</taxon>
        <taxon>Labeonini</taxon>
        <taxon>Labeo</taxon>
    </lineage>
</organism>
<dbReference type="EMBL" id="JACTAM010000022">
    <property type="protein sequence ID" value="KAI2650705.1"/>
    <property type="molecule type" value="Genomic_DNA"/>
</dbReference>
<accession>A0ABQ8LJ60</accession>
<evidence type="ECO:0000313" key="3">
    <source>
        <dbReference type="Proteomes" id="UP000830375"/>
    </source>
</evidence>
<feature type="region of interest" description="Disordered" evidence="1">
    <location>
        <begin position="103"/>
        <end position="127"/>
    </location>
</feature>
<protein>
    <submittedName>
        <fullName evidence="2">Transposon TX1 uncharacterized 82 kDa protein</fullName>
    </submittedName>
</protein>
<evidence type="ECO:0000256" key="1">
    <source>
        <dbReference type="SAM" id="MobiDB-lite"/>
    </source>
</evidence>
<dbReference type="Proteomes" id="UP000830375">
    <property type="component" value="Unassembled WGS sequence"/>
</dbReference>
<evidence type="ECO:0000313" key="2">
    <source>
        <dbReference type="EMBL" id="KAI2650705.1"/>
    </source>
</evidence>
<proteinExistence type="predicted"/>